<dbReference type="InterPro" id="IPR019791">
    <property type="entry name" value="Haem_peroxidase_animal"/>
</dbReference>
<dbReference type="GO" id="GO:0005576">
    <property type="term" value="C:extracellular region"/>
    <property type="evidence" value="ECO:0007669"/>
    <property type="project" value="UniProtKB-SubCell"/>
</dbReference>
<sequence>MEQLLGMDMGVDADRDVGILAAPRHAIPTQPPAILLTRSRQHLPECLGDAPADARSWTEMPRYHRLHRGHSTHQHLFVLTLTSGPPSEVVGRQLCVTREMVNDAFTRAIGQAGTRSIVYNASDSISIDAVGSLGEAIHATAQALARKLGLSRTQAAKDLALIPTEETEIGRVCPVHFRDGPPQPPCPVSKYRSYDGWCNNLQHPGWGASLTIIKRFVTAFYKDGLGIPLSSAQGNPLPNPREVSWFLHQDPRKHERFLTTMFVAWGQYIDHDIVNAIVVQDASRKDRSMKCCPDPSTPQKKNHPDCWNIDIDRRDPFYSKFGETCMNFVRSRPGVTFGCRLGPREQINEVTSYVDGSQVYGPTRSKANSLRSFKRGQLKVDSGILGATWKPLLPLRHENPDVGCSRSNDNSFCFDAGDGRANQQTLLMVMHTLFLRYHNDLAVKLSYVNPHWDDERLFQEARRIVIATIQHVTYNEFLPTLLGKKVMDTYGLTLEPRGYWRGYDPSWEAVVWSEFATAAFRVGHTFVPSEIHTYSYNHRFVEKWQLRDLFNKPWEMHKGGRLDNFALGMANQPADAYDSGVNVDLGNYLFQAAGKNFGHDLAARNIHRGRDHGLRGYVYYRRLCGLSPVADFADLYPIMQDNQTAYRFSQLYKDVRHIDLWSGIVSEKAIEGAAVGPTIACLIGNQFKDLRWGDRFWYENPGWPSSFSLPQLDEIRKVSLAGLVCEQGDHIAAIQRFPMQLPNYEWNRRVSCTTAEIPRMDLRKWKEVPRYPVVHPPGFLPPPGYV</sequence>
<keyword evidence="5" id="KW-0349">Heme</keyword>
<dbReference type="FunFam" id="1.10.640.10:FF:000003">
    <property type="entry name" value="chorion peroxidase"/>
    <property type="match status" value="1"/>
</dbReference>
<name>A0A7R8X397_9CRUS</name>
<keyword evidence="2" id="KW-0964">Secreted</keyword>
<gene>
    <name evidence="6" type="ORF">DSTB1V02_LOCUS32</name>
</gene>
<evidence type="ECO:0000256" key="3">
    <source>
        <dbReference type="ARBA" id="ARBA00022559"/>
    </source>
</evidence>
<keyword evidence="4" id="KW-0732">Signal</keyword>
<keyword evidence="3" id="KW-0575">Peroxidase</keyword>
<organism evidence="6">
    <name type="scientific">Darwinula stevensoni</name>
    <dbReference type="NCBI Taxonomy" id="69355"/>
    <lineage>
        <taxon>Eukaryota</taxon>
        <taxon>Metazoa</taxon>
        <taxon>Ecdysozoa</taxon>
        <taxon>Arthropoda</taxon>
        <taxon>Crustacea</taxon>
        <taxon>Oligostraca</taxon>
        <taxon>Ostracoda</taxon>
        <taxon>Podocopa</taxon>
        <taxon>Podocopida</taxon>
        <taxon>Darwinulocopina</taxon>
        <taxon>Darwinuloidea</taxon>
        <taxon>Darwinulidae</taxon>
        <taxon>Darwinula</taxon>
    </lineage>
</organism>
<keyword evidence="5" id="KW-0408">Iron</keyword>
<feature type="binding site" description="axial binding residue" evidence="5">
    <location>
        <position position="524"/>
    </location>
    <ligand>
        <name>heme b</name>
        <dbReference type="ChEBI" id="CHEBI:60344"/>
    </ligand>
    <ligandPart>
        <name>Fe</name>
        <dbReference type="ChEBI" id="CHEBI:18248"/>
    </ligandPart>
</feature>
<dbReference type="AlphaFoldDB" id="A0A7R8X397"/>
<dbReference type="PANTHER" id="PTHR11475:SF106">
    <property type="entry name" value="CURLY SU"/>
    <property type="match status" value="1"/>
</dbReference>
<keyword evidence="3" id="KW-0560">Oxidoreductase</keyword>
<keyword evidence="7" id="KW-1185">Reference proteome</keyword>
<evidence type="ECO:0008006" key="8">
    <source>
        <dbReference type="Google" id="ProtNLM"/>
    </source>
</evidence>
<evidence type="ECO:0000256" key="5">
    <source>
        <dbReference type="PIRSR" id="PIRSR619791-2"/>
    </source>
</evidence>
<evidence type="ECO:0000256" key="2">
    <source>
        <dbReference type="ARBA" id="ARBA00022525"/>
    </source>
</evidence>
<dbReference type="GO" id="GO:0020037">
    <property type="term" value="F:heme binding"/>
    <property type="evidence" value="ECO:0007669"/>
    <property type="project" value="InterPro"/>
</dbReference>
<dbReference type="PANTHER" id="PTHR11475">
    <property type="entry name" value="OXIDASE/PEROXIDASE"/>
    <property type="match status" value="1"/>
</dbReference>
<dbReference type="InterPro" id="IPR037120">
    <property type="entry name" value="Haem_peroxidase_sf_animal"/>
</dbReference>
<evidence type="ECO:0000313" key="7">
    <source>
        <dbReference type="Proteomes" id="UP000677054"/>
    </source>
</evidence>
<dbReference type="GO" id="GO:0006979">
    <property type="term" value="P:response to oxidative stress"/>
    <property type="evidence" value="ECO:0007669"/>
    <property type="project" value="InterPro"/>
</dbReference>
<evidence type="ECO:0000313" key="6">
    <source>
        <dbReference type="EMBL" id="CAD7239993.1"/>
    </source>
</evidence>
<keyword evidence="5" id="KW-0479">Metal-binding</keyword>
<reference evidence="6" key="1">
    <citation type="submission" date="2020-11" db="EMBL/GenBank/DDBJ databases">
        <authorList>
            <person name="Tran Van P."/>
        </authorList>
    </citation>
    <scope>NUCLEOTIDE SEQUENCE</scope>
</reference>
<evidence type="ECO:0000256" key="4">
    <source>
        <dbReference type="ARBA" id="ARBA00022729"/>
    </source>
</evidence>
<comment type="subcellular location">
    <subcellularLocation>
        <location evidence="1">Secreted</location>
    </subcellularLocation>
</comment>
<dbReference type="CDD" id="cd09823">
    <property type="entry name" value="peroxinectin_like"/>
    <property type="match status" value="1"/>
</dbReference>
<dbReference type="Pfam" id="PF03098">
    <property type="entry name" value="An_peroxidase"/>
    <property type="match status" value="1"/>
</dbReference>
<dbReference type="OrthoDB" id="823504at2759"/>
<dbReference type="Gene3D" id="1.10.640.10">
    <property type="entry name" value="Haem peroxidase domain superfamily, animal type"/>
    <property type="match status" value="1"/>
</dbReference>
<protein>
    <recommendedName>
        <fullName evidence="8">Peroxidase</fullName>
    </recommendedName>
</protein>
<dbReference type="InterPro" id="IPR010255">
    <property type="entry name" value="Haem_peroxidase_sf"/>
</dbReference>
<dbReference type="GO" id="GO:0004601">
    <property type="term" value="F:peroxidase activity"/>
    <property type="evidence" value="ECO:0007669"/>
    <property type="project" value="UniProtKB-KW"/>
</dbReference>
<dbReference type="EMBL" id="CAJPEV010000002">
    <property type="protein sequence ID" value="CAG0878507.1"/>
    <property type="molecule type" value="Genomic_DNA"/>
</dbReference>
<dbReference type="PROSITE" id="PS50292">
    <property type="entry name" value="PEROXIDASE_3"/>
    <property type="match status" value="1"/>
</dbReference>
<dbReference type="EMBL" id="LR899519">
    <property type="protein sequence ID" value="CAD7239993.1"/>
    <property type="molecule type" value="Genomic_DNA"/>
</dbReference>
<dbReference type="GO" id="GO:0046872">
    <property type="term" value="F:metal ion binding"/>
    <property type="evidence" value="ECO:0007669"/>
    <property type="project" value="UniProtKB-KW"/>
</dbReference>
<dbReference type="SUPFAM" id="SSF48113">
    <property type="entry name" value="Heme-dependent peroxidases"/>
    <property type="match status" value="1"/>
</dbReference>
<accession>A0A7R8X397</accession>
<proteinExistence type="predicted"/>
<dbReference type="Proteomes" id="UP000677054">
    <property type="component" value="Unassembled WGS sequence"/>
</dbReference>
<evidence type="ECO:0000256" key="1">
    <source>
        <dbReference type="ARBA" id="ARBA00004613"/>
    </source>
</evidence>